<organism evidence="2 3">
    <name type="scientific">Microdochium trichocladiopsis</name>
    <dbReference type="NCBI Taxonomy" id="1682393"/>
    <lineage>
        <taxon>Eukaryota</taxon>
        <taxon>Fungi</taxon>
        <taxon>Dikarya</taxon>
        <taxon>Ascomycota</taxon>
        <taxon>Pezizomycotina</taxon>
        <taxon>Sordariomycetes</taxon>
        <taxon>Xylariomycetidae</taxon>
        <taxon>Xylariales</taxon>
        <taxon>Microdochiaceae</taxon>
        <taxon>Microdochium</taxon>
    </lineage>
</organism>
<protein>
    <recommendedName>
        <fullName evidence="4">Ecp2 effector protein domain-containing protein</fullName>
    </recommendedName>
</protein>
<dbReference type="EMBL" id="JAGTJQ010000009">
    <property type="protein sequence ID" value="KAH7024378.1"/>
    <property type="molecule type" value="Genomic_DNA"/>
</dbReference>
<keyword evidence="1" id="KW-0732">Signal</keyword>
<dbReference type="GeneID" id="70180095"/>
<sequence length="238" mass="26318">MLPQSLLAVVFAATTAVAFPAPDGQEPAQVVRFKRDSILEARDFELAEAHGVDLSKMYKHSLLKRGDGDHVTVWVDRRYVEHEDLHEARDTEAALEERDINLRVGKDAAFSGSIISDYCYDHKRQDHTGPNGPTTGGVKAIYQWARAHGGGKFNVKSTTNWENLVVAGSNGGTNALYRARALSGGTDIGTQDVRNDADWTLSKQRSFSGSWRASSKGGESCYLGRRINYELIRTQYNV</sequence>
<feature type="chain" id="PRO_5040148208" description="Ecp2 effector protein domain-containing protein" evidence="1">
    <location>
        <begin position="19"/>
        <end position="238"/>
    </location>
</feature>
<dbReference type="Proteomes" id="UP000756346">
    <property type="component" value="Unassembled WGS sequence"/>
</dbReference>
<reference evidence="2" key="1">
    <citation type="journal article" date="2021" name="Nat. Commun.">
        <title>Genetic determinants of endophytism in the Arabidopsis root mycobiome.</title>
        <authorList>
            <person name="Mesny F."/>
            <person name="Miyauchi S."/>
            <person name="Thiergart T."/>
            <person name="Pickel B."/>
            <person name="Atanasova L."/>
            <person name="Karlsson M."/>
            <person name="Huettel B."/>
            <person name="Barry K.W."/>
            <person name="Haridas S."/>
            <person name="Chen C."/>
            <person name="Bauer D."/>
            <person name="Andreopoulos W."/>
            <person name="Pangilinan J."/>
            <person name="LaButti K."/>
            <person name="Riley R."/>
            <person name="Lipzen A."/>
            <person name="Clum A."/>
            <person name="Drula E."/>
            <person name="Henrissat B."/>
            <person name="Kohler A."/>
            <person name="Grigoriev I.V."/>
            <person name="Martin F.M."/>
            <person name="Hacquard S."/>
        </authorList>
    </citation>
    <scope>NUCLEOTIDE SEQUENCE</scope>
    <source>
        <strain evidence="2">MPI-CAGE-CH-0230</strain>
    </source>
</reference>
<dbReference type="RefSeq" id="XP_046007926.1">
    <property type="nucleotide sequence ID" value="XM_046150549.1"/>
</dbReference>
<proteinExistence type="predicted"/>
<keyword evidence="3" id="KW-1185">Reference proteome</keyword>
<comment type="caution">
    <text evidence="2">The sequence shown here is derived from an EMBL/GenBank/DDBJ whole genome shotgun (WGS) entry which is preliminary data.</text>
</comment>
<evidence type="ECO:0008006" key="4">
    <source>
        <dbReference type="Google" id="ProtNLM"/>
    </source>
</evidence>
<evidence type="ECO:0000256" key="1">
    <source>
        <dbReference type="SAM" id="SignalP"/>
    </source>
</evidence>
<evidence type="ECO:0000313" key="3">
    <source>
        <dbReference type="Proteomes" id="UP000756346"/>
    </source>
</evidence>
<accession>A0A9P8XX00</accession>
<gene>
    <name evidence="2" type="ORF">B0I36DRAFT_250525</name>
</gene>
<name>A0A9P8XX00_9PEZI</name>
<dbReference type="AlphaFoldDB" id="A0A9P8XX00"/>
<dbReference type="OrthoDB" id="4811040at2759"/>
<evidence type="ECO:0000313" key="2">
    <source>
        <dbReference type="EMBL" id="KAH7024378.1"/>
    </source>
</evidence>
<feature type="signal peptide" evidence="1">
    <location>
        <begin position="1"/>
        <end position="18"/>
    </location>
</feature>